<keyword evidence="2" id="KW-1185">Reference proteome</keyword>
<name>E3W8F2_9CAUD</name>
<dbReference type="GeneID" id="65072091"/>
<reference evidence="1 2" key="1">
    <citation type="journal article" date="2010" name="Arch. Virol.">
        <title>Complete genome sequence of ?MH1, a Leuconostoc temperate phage.</title>
        <authorList>
            <person name="Jang S.H."/>
            <person name="Hwang M.H."/>
            <person name="Chang H.I."/>
        </authorList>
    </citation>
    <scope>NUCLEOTIDE SEQUENCE [LARGE SCALE GENOMIC DNA]</scope>
</reference>
<dbReference type="Proteomes" id="UP000257750">
    <property type="component" value="Segment"/>
</dbReference>
<dbReference type="EMBL" id="HM596271">
    <property type="protein sequence ID" value="ADP69219.1"/>
    <property type="molecule type" value="Genomic_DNA"/>
</dbReference>
<accession>E3W8F2</accession>
<proteinExistence type="predicted"/>
<organism evidence="1 2">
    <name type="scientific">Leuconostoc phage phiMH1</name>
    <dbReference type="NCBI Taxonomy" id="912321"/>
    <lineage>
        <taxon>Viruses</taxon>
        <taxon>Duplodnaviria</taxon>
        <taxon>Heunggongvirae</taxon>
        <taxon>Uroviricota</taxon>
        <taxon>Caudoviricetes</taxon>
        <taxon>Seongbukvirus</taxon>
        <taxon>Seongbukvirus MH1</taxon>
    </lineage>
</organism>
<evidence type="ECO:0000313" key="2">
    <source>
        <dbReference type="Proteomes" id="UP000257750"/>
    </source>
</evidence>
<protein>
    <submittedName>
        <fullName evidence="1">Uncharacterized protein</fullName>
    </submittedName>
</protein>
<evidence type="ECO:0000313" key="1">
    <source>
        <dbReference type="EMBL" id="ADP69219.1"/>
    </source>
</evidence>
<sequence length="70" mass="7820">MMFFEKRSQPIRGSGSSYTLSSGQMVLGSGYISADRALKNSDVWTAVILSVPTLHVLSFMHRRNKKLINC</sequence>
<dbReference type="RefSeq" id="YP_010083081.1">
    <property type="nucleotide sequence ID" value="NC_055037.1"/>
</dbReference>
<dbReference type="KEGG" id="vg:65072091"/>